<dbReference type="InterPro" id="IPR003594">
    <property type="entry name" value="HATPase_dom"/>
</dbReference>
<keyword evidence="5" id="KW-0418">Kinase</keyword>
<dbReference type="FunFam" id="3.30.565.10:FF:000006">
    <property type="entry name" value="Sensor histidine kinase WalK"/>
    <property type="match status" value="1"/>
</dbReference>
<dbReference type="InterPro" id="IPR000700">
    <property type="entry name" value="PAS-assoc_C"/>
</dbReference>
<dbReference type="AlphaFoldDB" id="B4VWF9"/>
<dbReference type="OrthoDB" id="9808408at2"/>
<evidence type="ECO:0000259" key="8">
    <source>
        <dbReference type="PROSITE" id="PS50109"/>
    </source>
</evidence>
<dbReference type="EC" id="2.7.13.3" evidence="2"/>
<dbReference type="InterPro" id="IPR000014">
    <property type="entry name" value="PAS"/>
</dbReference>
<organism evidence="11 12">
    <name type="scientific">Coleofasciculus chthonoplastes PCC 7420</name>
    <dbReference type="NCBI Taxonomy" id="118168"/>
    <lineage>
        <taxon>Bacteria</taxon>
        <taxon>Bacillati</taxon>
        <taxon>Cyanobacteriota</taxon>
        <taxon>Cyanophyceae</taxon>
        <taxon>Coleofasciculales</taxon>
        <taxon>Coleofasciculaceae</taxon>
        <taxon>Coleofasciculus</taxon>
    </lineage>
</organism>
<dbReference type="SMART" id="SM00091">
    <property type="entry name" value="PAS"/>
    <property type="match status" value="6"/>
</dbReference>
<dbReference type="STRING" id="118168.MC7420_6697"/>
<dbReference type="SMART" id="SM00387">
    <property type="entry name" value="HATPase_c"/>
    <property type="match status" value="1"/>
</dbReference>
<dbReference type="InterPro" id="IPR003661">
    <property type="entry name" value="HisK_dim/P_dom"/>
</dbReference>
<dbReference type="CDD" id="cd00082">
    <property type="entry name" value="HisKA"/>
    <property type="match status" value="1"/>
</dbReference>
<feature type="domain" description="PAS" evidence="9">
    <location>
        <begin position="510"/>
        <end position="582"/>
    </location>
</feature>
<dbReference type="SMART" id="SM00086">
    <property type="entry name" value="PAC"/>
    <property type="match status" value="5"/>
</dbReference>
<dbReference type="CDD" id="cd00130">
    <property type="entry name" value="PAS"/>
    <property type="match status" value="6"/>
</dbReference>
<evidence type="ECO:0000256" key="1">
    <source>
        <dbReference type="ARBA" id="ARBA00000085"/>
    </source>
</evidence>
<dbReference type="PRINTS" id="PR00344">
    <property type="entry name" value="BCTRLSENSOR"/>
</dbReference>
<dbReference type="Proteomes" id="UP000003835">
    <property type="component" value="Unassembled WGS sequence"/>
</dbReference>
<protein>
    <recommendedName>
        <fullName evidence="2">histidine kinase</fullName>
        <ecNumber evidence="2">2.7.13.3</ecNumber>
    </recommendedName>
</protein>
<proteinExistence type="predicted"/>
<keyword evidence="4" id="KW-0808">Transferase</keyword>
<dbReference type="InterPro" id="IPR013656">
    <property type="entry name" value="PAS_4"/>
</dbReference>
<dbReference type="InterPro" id="IPR036097">
    <property type="entry name" value="HisK_dim/P_sf"/>
</dbReference>
<evidence type="ECO:0000256" key="4">
    <source>
        <dbReference type="ARBA" id="ARBA00022679"/>
    </source>
</evidence>
<dbReference type="Gene3D" id="3.30.450.20">
    <property type="entry name" value="PAS domain"/>
    <property type="match status" value="6"/>
</dbReference>
<dbReference type="InterPro" id="IPR001610">
    <property type="entry name" value="PAC"/>
</dbReference>
<feature type="domain" description="PAC" evidence="10">
    <location>
        <begin position="586"/>
        <end position="638"/>
    </location>
</feature>
<evidence type="ECO:0000259" key="9">
    <source>
        <dbReference type="PROSITE" id="PS50112"/>
    </source>
</evidence>
<dbReference type="PROSITE" id="PS50113">
    <property type="entry name" value="PAC"/>
    <property type="match status" value="4"/>
</dbReference>
<keyword evidence="7" id="KW-0175">Coiled coil</keyword>
<dbReference type="SMART" id="SM00388">
    <property type="entry name" value="HisKA"/>
    <property type="match status" value="1"/>
</dbReference>
<dbReference type="InterPro" id="IPR052162">
    <property type="entry name" value="Sensor_kinase/Photoreceptor"/>
</dbReference>
<dbReference type="SUPFAM" id="SSF55874">
    <property type="entry name" value="ATPase domain of HSP90 chaperone/DNA topoisomerase II/histidine kinase"/>
    <property type="match status" value="1"/>
</dbReference>
<feature type="domain" description="PAC" evidence="10">
    <location>
        <begin position="711"/>
        <end position="763"/>
    </location>
</feature>
<dbReference type="InterPro" id="IPR005467">
    <property type="entry name" value="His_kinase_dom"/>
</dbReference>
<feature type="domain" description="PAC" evidence="10">
    <location>
        <begin position="450"/>
        <end position="502"/>
    </location>
</feature>
<reference evidence="11 12" key="1">
    <citation type="submission" date="2008-07" db="EMBL/GenBank/DDBJ databases">
        <authorList>
            <person name="Tandeau de Marsac N."/>
            <person name="Ferriera S."/>
            <person name="Johnson J."/>
            <person name="Kravitz S."/>
            <person name="Beeson K."/>
            <person name="Sutton G."/>
            <person name="Rogers Y.-H."/>
            <person name="Friedman R."/>
            <person name="Frazier M."/>
            <person name="Venter J.C."/>
        </authorList>
    </citation>
    <scope>NUCLEOTIDE SEQUENCE [LARGE SCALE GENOMIC DNA]</scope>
    <source>
        <strain evidence="11 12">PCC 7420</strain>
    </source>
</reference>
<comment type="catalytic activity">
    <reaction evidence="1">
        <text>ATP + protein L-histidine = ADP + protein N-phospho-L-histidine.</text>
        <dbReference type="EC" id="2.7.13.3"/>
    </reaction>
</comment>
<evidence type="ECO:0000256" key="7">
    <source>
        <dbReference type="SAM" id="Coils"/>
    </source>
</evidence>
<dbReference type="SUPFAM" id="SSF55785">
    <property type="entry name" value="PYP-like sensor domain (PAS domain)"/>
    <property type="match status" value="6"/>
</dbReference>
<evidence type="ECO:0000313" key="11">
    <source>
        <dbReference type="EMBL" id="EDX73649.1"/>
    </source>
</evidence>
<dbReference type="InterPro" id="IPR036890">
    <property type="entry name" value="HATPase_C_sf"/>
</dbReference>
<feature type="domain" description="PAS" evidence="9">
    <location>
        <begin position="29"/>
        <end position="67"/>
    </location>
</feature>
<dbReference type="GO" id="GO:0000155">
    <property type="term" value="F:phosphorelay sensor kinase activity"/>
    <property type="evidence" value="ECO:0007669"/>
    <property type="project" value="InterPro"/>
</dbReference>
<dbReference type="NCBIfam" id="TIGR00229">
    <property type="entry name" value="sensory_box"/>
    <property type="match status" value="6"/>
</dbReference>
<feature type="domain" description="PAS" evidence="9">
    <location>
        <begin position="374"/>
        <end position="448"/>
    </location>
</feature>
<dbReference type="InterPro" id="IPR035965">
    <property type="entry name" value="PAS-like_dom_sf"/>
</dbReference>
<evidence type="ECO:0000313" key="12">
    <source>
        <dbReference type="Proteomes" id="UP000003835"/>
    </source>
</evidence>
<feature type="coiled-coil region" evidence="7">
    <location>
        <begin position="747"/>
        <end position="774"/>
    </location>
</feature>
<feature type="domain" description="PAC" evidence="10">
    <location>
        <begin position="321"/>
        <end position="373"/>
    </location>
</feature>
<gene>
    <name evidence="11" type="ORF">MC7420_6697</name>
</gene>
<dbReference type="CDD" id="cd16921">
    <property type="entry name" value="HATPase_FilI-like"/>
    <property type="match status" value="1"/>
</dbReference>
<evidence type="ECO:0000256" key="5">
    <source>
        <dbReference type="ARBA" id="ARBA00022777"/>
    </source>
</evidence>
<dbReference type="PROSITE" id="PS50112">
    <property type="entry name" value="PAS"/>
    <property type="match status" value="5"/>
</dbReference>
<dbReference type="Pfam" id="PF02518">
    <property type="entry name" value="HATPase_c"/>
    <property type="match status" value="1"/>
</dbReference>
<dbReference type="SUPFAM" id="SSF47384">
    <property type="entry name" value="Homodimeric domain of signal transducing histidine kinase"/>
    <property type="match status" value="1"/>
</dbReference>
<dbReference type="PANTHER" id="PTHR43304:SF1">
    <property type="entry name" value="PAC DOMAIN-CONTAINING PROTEIN"/>
    <property type="match status" value="1"/>
</dbReference>
<evidence type="ECO:0000259" key="10">
    <source>
        <dbReference type="PROSITE" id="PS50113"/>
    </source>
</evidence>
<dbReference type="Pfam" id="PF00512">
    <property type="entry name" value="HisKA"/>
    <property type="match status" value="1"/>
</dbReference>
<evidence type="ECO:0000256" key="3">
    <source>
        <dbReference type="ARBA" id="ARBA00022553"/>
    </source>
</evidence>
<dbReference type="eggNOG" id="COG2202">
    <property type="taxonomic scope" value="Bacteria"/>
</dbReference>
<name>B4VWF9_9CYAN</name>
<keyword evidence="6" id="KW-0902">Two-component regulatory system</keyword>
<dbReference type="Gene3D" id="3.30.565.10">
    <property type="entry name" value="Histidine kinase-like ATPase, C-terminal domain"/>
    <property type="match status" value="1"/>
</dbReference>
<dbReference type="PROSITE" id="PS50109">
    <property type="entry name" value="HIS_KIN"/>
    <property type="match status" value="1"/>
</dbReference>
<dbReference type="Pfam" id="PF08448">
    <property type="entry name" value="PAS_4"/>
    <property type="match status" value="2"/>
</dbReference>
<feature type="domain" description="PAS" evidence="9">
    <location>
        <begin position="123"/>
        <end position="193"/>
    </location>
</feature>
<dbReference type="PANTHER" id="PTHR43304">
    <property type="entry name" value="PHYTOCHROME-LIKE PROTEIN CPH1"/>
    <property type="match status" value="1"/>
</dbReference>
<dbReference type="HOGENOM" id="CLU_000445_114_44_3"/>
<evidence type="ECO:0000256" key="6">
    <source>
        <dbReference type="ARBA" id="ARBA00023012"/>
    </source>
</evidence>
<feature type="domain" description="Histidine kinase" evidence="8">
    <location>
        <begin position="781"/>
        <end position="992"/>
    </location>
</feature>
<evidence type="ECO:0000256" key="2">
    <source>
        <dbReference type="ARBA" id="ARBA00012438"/>
    </source>
</evidence>
<keyword evidence="3" id="KW-0597">Phosphoprotein</keyword>
<dbReference type="InterPro" id="IPR004358">
    <property type="entry name" value="Sig_transdc_His_kin-like_C"/>
</dbReference>
<keyword evidence="12" id="KW-1185">Reference proteome</keyword>
<accession>B4VWF9</accession>
<dbReference type="eggNOG" id="COG4251">
    <property type="taxonomic scope" value="Bacteria"/>
</dbReference>
<dbReference type="RefSeq" id="WP_006102864.1">
    <property type="nucleotide sequence ID" value="NZ_DS989856.1"/>
</dbReference>
<dbReference type="Gene3D" id="1.10.287.130">
    <property type="match status" value="1"/>
</dbReference>
<dbReference type="InterPro" id="IPR013655">
    <property type="entry name" value="PAS_fold_3"/>
</dbReference>
<dbReference type="EMBL" id="DS989856">
    <property type="protein sequence ID" value="EDX73649.1"/>
    <property type="molecule type" value="Genomic_DNA"/>
</dbReference>
<sequence>MGNPVQHTIIQADPKWQAFFHYSADLFCIIEPDGRIGQLNPAWCKVLGWTPEKVRSRHWIELVHPEDVTATLTALATKAVPVSFRNRYRHDQGNYHWLEWTLNYDEAGYGYAVAREITDSLPRDCELDRFFNMSVNLMAIAGSDGYFKRVNPAFERVLGYPLTELLTQPFLEFVHPDDRVATLTEIEKLATGTTSIQFENRYRCQDGSYRWLAWNSASFPAKGLIYAVGCDITKQKQTQAILQETQERYELVAEGSNDGLWDWNLLTDQVYYSPRWSQTLGYHVDEISDRFTEWLNRIHPGDRERVLATFQDYIDGLTPSLELEHRLLDKEGNYRWILSRGASLRDANGKPYRIVGSNRDISDRKRTLSTLRLTQERLRYLLSQSPAVLYSRQVSGNYGVTFMSDNTATVVGYSAQDFITNPPFWVNHIHPEDVPRVCANLPKVFDTGHHVYEYRFLHQDGTYRWMHDELKLIYDEAGNPLEMVGFWTDITENKHAELILKQQTKALQDAHQRLGFHVENSPLAVVEWDNQFRVQRWSKQAEEIFGWTTSEVFGKRSGDWQFIYPDDIEIVRQEMSQLLDGSTSSVVYQNRNLTKDGRVVICQWYESVLLDESGKMVSILSLVQDITEAKQTETALRHNAEMLRLLLEYTPAAIAMFDKQMNYQLVSRRWLEDYNLENQDIIGKNHYELFPEIPDTWKQIHQRCLQGASEQCDEDLFIRADGEKQWISWEIRPWIGNSGDISGIIMNTEVVTERKQAKEKLKELNQELWQSNRDLEQFAYVASHDLQEPLRAVNSYAQLLSRKYQNQLDAKADKYLHYIMDGATRMQQLINDLLEFSRVGTRGKPLQPTDSETIIRQAMENLNVAIAESQAIVTYDALPTVIADQTQLTQLFQNLIGNAIKFRRETPPNVHISAQNQGNEWTFVVQDNGIGMESEYLDRIFTIFQRLHSRRDYPGTGIGLAICKKIVERHGGRIWVNSELGIGTTFYFTIPV</sequence>
<feature type="domain" description="PAS" evidence="9">
    <location>
        <begin position="245"/>
        <end position="317"/>
    </location>
</feature>
<dbReference type="Pfam" id="PF08447">
    <property type="entry name" value="PAS_3"/>
    <property type="match status" value="4"/>
</dbReference>